<dbReference type="EMBL" id="PQGD01000030">
    <property type="protein sequence ID" value="POP42410.1"/>
    <property type="molecule type" value="Genomic_DNA"/>
</dbReference>
<evidence type="ECO:0000313" key="2">
    <source>
        <dbReference type="EMBL" id="POP47970.1"/>
    </source>
</evidence>
<dbReference type="AlphaFoldDB" id="A0A2P5GI11"/>
<accession>A0A2P5GI11</accession>
<dbReference type="EMBL" id="PQGE01000001">
    <property type="protein sequence ID" value="POP47970.1"/>
    <property type="molecule type" value="Genomic_DNA"/>
</dbReference>
<dbReference type="Proteomes" id="UP000237073">
    <property type="component" value="Unassembled WGS sequence"/>
</dbReference>
<sequence>MIKITFKNDLKQKSRSLVMTKRGNFASGIAFLRSYSKKFRNILATYYLVRPILSSLVCFLCRITDPTLRTSLHHVTFLNKNNAMRLWS</sequence>
<evidence type="ECO:0000313" key="4">
    <source>
        <dbReference type="Proteomes" id="UP000247005"/>
    </source>
</evidence>
<protein>
    <submittedName>
        <fullName evidence="1">Uncharacterized protein</fullName>
    </submittedName>
</protein>
<evidence type="ECO:0000313" key="3">
    <source>
        <dbReference type="Proteomes" id="UP000237073"/>
    </source>
</evidence>
<evidence type="ECO:0000313" key="1">
    <source>
        <dbReference type="EMBL" id="POP42410.1"/>
    </source>
</evidence>
<proteinExistence type="predicted"/>
<comment type="caution">
    <text evidence="1">The sequence shown here is derived from an EMBL/GenBank/DDBJ whole genome shotgun (WGS) entry which is preliminary data.</text>
</comment>
<dbReference type="Proteomes" id="UP000247005">
    <property type="component" value="Unassembled WGS sequence"/>
</dbReference>
<keyword evidence="3" id="KW-1185">Reference proteome</keyword>
<organism evidence="1 4">
    <name type="scientific">Superficieibacter electus</name>
    <dbReference type="NCBI Taxonomy" id="2022662"/>
    <lineage>
        <taxon>Bacteria</taxon>
        <taxon>Pseudomonadati</taxon>
        <taxon>Pseudomonadota</taxon>
        <taxon>Gammaproteobacteria</taxon>
        <taxon>Enterobacterales</taxon>
        <taxon>Enterobacteriaceae</taxon>
        <taxon>Superficieibacter</taxon>
    </lineage>
</organism>
<name>A0A2P5GI11_9ENTR</name>
<reference evidence="3 4" key="1">
    <citation type="submission" date="2018-01" db="EMBL/GenBank/DDBJ databases">
        <title>Superficieibacter electus gen. nov., sp. nov., an extended-spectrum beta-lactamase possessing member of the Enterobacteriaceae family, isolated from intensive care unit surfaces.</title>
        <authorList>
            <person name="Potter R.F."/>
            <person name="D'Souza A.W."/>
        </authorList>
    </citation>
    <scope>NUCLEOTIDE SEQUENCE [LARGE SCALE GENOMIC DNA]</scope>
    <source>
        <strain evidence="1 4">BP-1</strain>
        <strain evidence="2 3">BP-2</strain>
    </source>
</reference>
<gene>
    <name evidence="1" type="ORF">CHU32_25025</name>
    <name evidence="2" type="ORF">CHU33_02180</name>
</gene>